<dbReference type="SUPFAM" id="SSF52980">
    <property type="entry name" value="Restriction endonuclease-like"/>
    <property type="match status" value="1"/>
</dbReference>
<organism evidence="1 2">
    <name type="scientific">Candidatus Afipia apatlaquensis</name>
    <dbReference type="NCBI Taxonomy" id="2712852"/>
    <lineage>
        <taxon>Bacteria</taxon>
        <taxon>Pseudomonadati</taxon>
        <taxon>Pseudomonadota</taxon>
        <taxon>Alphaproteobacteria</taxon>
        <taxon>Hyphomicrobiales</taxon>
        <taxon>Nitrobacteraceae</taxon>
        <taxon>Afipia</taxon>
    </lineage>
</organism>
<name>A0A7C9RHA4_9BRAD</name>
<keyword evidence="2" id="KW-1185">Reference proteome</keyword>
<dbReference type="InterPro" id="IPR037074">
    <property type="entry name" value="DUF1780_sf"/>
</dbReference>
<gene>
    <name evidence="1" type="ORF">G4V63_17920</name>
</gene>
<feature type="non-terminal residue" evidence="1">
    <location>
        <position position="1"/>
    </location>
</feature>
<dbReference type="EMBL" id="JAAMRR010000913">
    <property type="protein sequence ID" value="NGX97017.1"/>
    <property type="molecule type" value="Genomic_DNA"/>
</dbReference>
<proteinExistence type="predicted"/>
<protein>
    <submittedName>
        <fullName evidence="1">DUF1780 family protein</fullName>
    </submittedName>
</protein>
<dbReference type="AlphaFoldDB" id="A0A7C9RHA4"/>
<evidence type="ECO:0000313" key="2">
    <source>
        <dbReference type="Proteomes" id="UP000480266"/>
    </source>
</evidence>
<dbReference type="Proteomes" id="UP000480266">
    <property type="component" value="Unassembled WGS sequence"/>
</dbReference>
<accession>A0A7C9RHA4</accession>
<dbReference type="Pfam" id="PF08682">
    <property type="entry name" value="DUF1780"/>
    <property type="match status" value="1"/>
</dbReference>
<reference evidence="1" key="1">
    <citation type="submission" date="2020-02" db="EMBL/GenBank/DDBJ databases">
        <title>Draft genome sequence of Candidatus Afipia apatlaquensis IBT-C3, a potential strain for decolorization of textile dyes.</title>
        <authorList>
            <person name="Sanchez-Reyes A."/>
            <person name="Breton-Deval L."/>
            <person name="Mangelson H."/>
            <person name="Sanchez-Flores A."/>
        </authorList>
    </citation>
    <scope>NUCLEOTIDE SEQUENCE [LARGE SCALE GENOMIC DNA]</scope>
    <source>
        <strain evidence="1">IBT-C3</strain>
    </source>
</reference>
<dbReference type="Gene3D" id="3.40.1540.10">
    <property type="entry name" value="Protein of unknown function DUF1780, putative endonuclease"/>
    <property type="match status" value="1"/>
</dbReference>
<dbReference type="InterPro" id="IPR014796">
    <property type="entry name" value="DUF1780"/>
</dbReference>
<evidence type="ECO:0000313" key="1">
    <source>
        <dbReference type="EMBL" id="NGX97017.1"/>
    </source>
</evidence>
<comment type="caution">
    <text evidence="1">The sequence shown here is derived from an EMBL/GenBank/DDBJ whole genome shotgun (WGS) entry which is preliminary data.</text>
</comment>
<dbReference type="InterPro" id="IPR011335">
    <property type="entry name" value="Restrct_endonuc-II-like"/>
</dbReference>
<sequence>EEPIDVRFRTADFQIMEIVGNKRRGLDWRRRQDRYRDARRVADVMEPYTPSQPMSFDDAAQLVADRLSAKAARYGAAACASLDALVYIDLHNRHLWPIESTSHARATPALQAQAWRSVSVLFVPYGIVLLAAPTAPAVISARAGLVLNDWPELDGLFEP</sequence>